<gene>
    <name evidence="1" type="ORF">C7459_104235</name>
</gene>
<dbReference type="InterPro" id="IPR046028">
    <property type="entry name" value="DUF5986"/>
</dbReference>
<dbReference type="EMBL" id="QGGL01000004">
    <property type="protein sequence ID" value="PWK15029.1"/>
    <property type="molecule type" value="Genomic_DNA"/>
</dbReference>
<accession>A0A316DCG0</accession>
<dbReference type="AlphaFoldDB" id="A0A316DCG0"/>
<organism evidence="1 2">
    <name type="scientific">Tumebacillus permanentifrigoris</name>
    <dbReference type="NCBI Taxonomy" id="378543"/>
    <lineage>
        <taxon>Bacteria</taxon>
        <taxon>Bacillati</taxon>
        <taxon>Bacillota</taxon>
        <taxon>Bacilli</taxon>
        <taxon>Bacillales</taxon>
        <taxon>Alicyclobacillaceae</taxon>
        <taxon>Tumebacillus</taxon>
    </lineage>
</organism>
<reference evidence="1 2" key="1">
    <citation type="submission" date="2018-05" db="EMBL/GenBank/DDBJ databases">
        <title>Genomic Encyclopedia of Type Strains, Phase IV (KMG-IV): sequencing the most valuable type-strain genomes for metagenomic binning, comparative biology and taxonomic classification.</title>
        <authorList>
            <person name="Goeker M."/>
        </authorList>
    </citation>
    <scope>NUCLEOTIDE SEQUENCE [LARGE SCALE GENOMIC DNA]</scope>
    <source>
        <strain evidence="1 2">DSM 18773</strain>
    </source>
</reference>
<name>A0A316DCG0_9BACL</name>
<keyword evidence="2" id="KW-1185">Reference proteome</keyword>
<sequence length="263" mass="30363">MADVNLDIPMKDRNKKIAINGVKAAIKDDVAEFLAIRKLITFNSRHNLKWDFINTNVVHNLPTSDYQHVLIPRGSLWEVACLYEKESGYLYAFMRDKNFRSLSTRRRRVKPHYLDALAAINKDLSIDTNYRVGQQMQLFDTLSDEWNQGMQGILSEITEQLQQPLNRFVLISFDTHREDLISVNACMLTPNLGIAYKEDWSEFITLDFSAALAFGDGAQLDREDEIELSLREEIINDESDYLLGIKTEEDENEGDKDHKKGKK</sequence>
<comment type="caution">
    <text evidence="1">The sequence shown here is derived from an EMBL/GenBank/DDBJ whole genome shotgun (WGS) entry which is preliminary data.</text>
</comment>
<dbReference type="OrthoDB" id="2661847at2"/>
<dbReference type="Pfam" id="PF19448">
    <property type="entry name" value="DUF5986"/>
    <property type="match status" value="1"/>
</dbReference>
<protein>
    <submittedName>
        <fullName evidence="1">Uncharacterized protein</fullName>
    </submittedName>
</protein>
<dbReference type="RefSeq" id="WP_109687525.1">
    <property type="nucleotide sequence ID" value="NZ_QGGL01000004.1"/>
</dbReference>
<proteinExistence type="predicted"/>
<evidence type="ECO:0000313" key="1">
    <source>
        <dbReference type="EMBL" id="PWK15029.1"/>
    </source>
</evidence>
<dbReference type="Proteomes" id="UP000245634">
    <property type="component" value="Unassembled WGS sequence"/>
</dbReference>
<evidence type="ECO:0000313" key="2">
    <source>
        <dbReference type="Proteomes" id="UP000245634"/>
    </source>
</evidence>